<dbReference type="PRINTS" id="PR00503">
    <property type="entry name" value="BROMODOMAIN"/>
</dbReference>
<evidence type="ECO:0000256" key="3">
    <source>
        <dbReference type="ARBA" id="ARBA00022853"/>
    </source>
</evidence>
<dbReference type="PANTHER" id="PTHR16062">
    <property type="entry name" value="SWI/SNF-RELATED"/>
    <property type="match status" value="1"/>
</dbReference>
<dbReference type="OrthoDB" id="6017at2759"/>
<evidence type="ECO:0000256" key="1">
    <source>
        <dbReference type="ARBA" id="ARBA00004123"/>
    </source>
</evidence>
<dbReference type="GO" id="GO:0003682">
    <property type="term" value="F:chromatin binding"/>
    <property type="evidence" value="ECO:0007669"/>
    <property type="project" value="TreeGrafter"/>
</dbReference>
<evidence type="ECO:0000259" key="10">
    <source>
        <dbReference type="PROSITE" id="PS50014"/>
    </source>
</evidence>
<dbReference type="InterPro" id="IPR054551">
    <property type="entry name" value="RSC4_Ig-like"/>
</dbReference>
<dbReference type="Proteomes" id="UP000799771">
    <property type="component" value="Unassembled WGS sequence"/>
</dbReference>
<sequence length="726" mass="78802">MESVSKRKAASAAVVENEGRPAKRQKVPTDTSANAETAETTTALGMKFLENLKQAKDKTGRPIAGAFLSLPPQSTPGYYEAIKLPIALDTIEDKLSRGEYTALAQVEGDCKRMVNNAKQFNEKRTPLYEDAERLRKTASNWMVKHNPAYRDNTYSAVATPIPGEENDSPAKPTPRIVSTPRAAPTSRATPDTVERPRRAAATAQPATPAPSKLRQSASVVPEMKVDDNPEGTKQAFQQAQERILREIVEYTEPGVEFRIFEPFVNLPPRGMKDYYQLIKDPMSLSAVQKKVRGVVGREAPTGVTLLKSWDALENAMNLIWKNARIYNEDGSAIYELSMELEELFKKKLAEAKATVEEPPQPKLKLNMSVAAPTPATAPKQQLKLKLRQSPGSDPNTPAARSSATPGVIVDNDALLRQQKHVLQGMKNPPTSRPPSAGNTGTPVPSSNPFTGPRGSSVSIAPLPAAQMRSAVSPAAINGVKQDIQSPALGAIRPVSTAPDTQNQRLSVPVQTPHPNMAPPQTMSRPASGSPFPSGPVGQQTGYAPPYQPLTYYVPPPPAPRIDHIRKTPLKSINEALLPKITLNTHPALNLAKPWSVDVLANKQKTANSATIVVSPTHSYLQIVPKVPVALTDRVYRLFVTVNGHKTFEVNRIPVTAGINGGSPGPGYEGGKKKGEPVYEAKLVGGVNRIEVEVIAEKTGSESREPKDMVEIERCTIFLHLMRQSTY</sequence>
<keyword evidence="3" id="KW-0156">Chromatin regulator</keyword>
<dbReference type="GO" id="GO:0006338">
    <property type="term" value="P:chromatin remodeling"/>
    <property type="evidence" value="ECO:0007669"/>
    <property type="project" value="InterPro"/>
</dbReference>
<evidence type="ECO:0000313" key="11">
    <source>
        <dbReference type="EMBL" id="KAF2132693.1"/>
    </source>
</evidence>
<gene>
    <name evidence="11" type="ORF">P153DRAFT_428758</name>
</gene>
<dbReference type="FunFam" id="1.20.920.10:FF:000083">
    <property type="entry name" value="WGS project CABT00000000 data, contig 2.8"/>
    <property type="match status" value="1"/>
</dbReference>
<keyword evidence="12" id="KW-1185">Reference proteome</keyword>
<evidence type="ECO:0000256" key="4">
    <source>
        <dbReference type="ARBA" id="ARBA00023015"/>
    </source>
</evidence>
<keyword evidence="5 8" id="KW-0103">Bromodomain</keyword>
<dbReference type="SMART" id="SM00297">
    <property type="entry name" value="BROMO"/>
    <property type="match status" value="2"/>
</dbReference>
<comment type="subcellular location">
    <subcellularLocation>
        <location evidence="1">Nucleus</location>
    </subcellularLocation>
</comment>
<dbReference type="GO" id="GO:0006368">
    <property type="term" value="P:transcription elongation by RNA polymerase II"/>
    <property type="evidence" value="ECO:0007669"/>
    <property type="project" value="TreeGrafter"/>
</dbReference>
<name>A0A6A6ANC8_9PLEO</name>
<proteinExistence type="predicted"/>
<dbReference type="AlphaFoldDB" id="A0A6A6ANC8"/>
<feature type="region of interest" description="Disordered" evidence="9">
    <location>
        <begin position="373"/>
        <end position="406"/>
    </location>
</feature>
<dbReference type="GeneID" id="54413164"/>
<feature type="compositionally biased region" description="Low complexity" evidence="9">
    <location>
        <begin position="199"/>
        <end position="210"/>
    </location>
</feature>
<dbReference type="Pfam" id="PF00439">
    <property type="entry name" value="Bromodomain"/>
    <property type="match status" value="2"/>
</dbReference>
<evidence type="ECO:0000313" key="12">
    <source>
        <dbReference type="Proteomes" id="UP000799771"/>
    </source>
</evidence>
<evidence type="ECO:0000256" key="7">
    <source>
        <dbReference type="ARBA" id="ARBA00023242"/>
    </source>
</evidence>
<keyword evidence="2" id="KW-0677">Repeat</keyword>
<dbReference type="PANTHER" id="PTHR16062:SF19">
    <property type="entry name" value="PROTEIN POLYBROMO-1"/>
    <property type="match status" value="1"/>
</dbReference>
<dbReference type="InterPro" id="IPR036427">
    <property type="entry name" value="Bromodomain-like_sf"/>
</dbReference>
<accession>A0A6A6ANC8</accession>
<feature type="region of interest" description="Disordered" evidence="9">
    <location>
        <begin position="493"/>
        <end position="540"/>
    </location>
</feature>
<feature type="region of interest" description="Disordered" evidence="9">
    <location>
        <begin position="1"/>
        <end position="39"/>
    </location>
</feature>
<feature type="domain" description="Bromo" evidence="10">
    <location>
        <begin position="260"/>
        <end position="334"/>
    </location>
</feature>
<evidence type="ECO:0000256" key="9">
    <source>
        <dbReference type="SAM" id="MobiDB-lite"/>
    </source>
</evidence>
<dbReference type="PROSITE" id="PS00633">
    <property type="entry name" value="BROMODOMAIN_1"/>
    <property type="match status" value="1"/>
</dbReference>
<dbReference type="SUPFAM" id="SSF47370">
    <property type="entry name" value="Bromodomain"/>
    <property type="match status" value="2"/>
</dbReference>
<evidence type="ECO:0000256" key="2">
    <source>
        <dbReference type="ARBA" id="ARBA00022737"/>
    </source>
</evidence>
<dbReference type="InterPro" id="IPR001487">
    <property type="entry name" value="Bromodomain"/>
</dbReference>
<dbReference type="CDD" id="cd04369">
    <property type="entry name" value="Bromodomain"/>
    <property type="match status" value="2"/>
</dbReference>
<feature type="compositionally biased region" description="Polar residues" evidence="9">
    <location>
        <begin position="389"/>
        <end position="404"/>
    </location>
</feature>
<feature type="compositionally biased region" description="Low complexity" evidence="9">
    <location>
        <begin position="29"/>
        <end position="39"/>
    </location>
</feature>
<evidence type="ECO:0000256" key="6">
    <source>
        <dbReference type="ARBA" id="ARBA00023163"/>
    </source>
</evidence>
<evidence type="ECO:0000256" key="5">
    <source>
        <dbReference type="ARBA" id="ARBA00023117"/>
    </source>
</evidence>
<dbReference type="Pfam" id="PF22994">
    <property type="entry name" value="RSC4_Ig_like"/>
    <property type="match status" value="1"/>
</dbReference>
<feature type="region of interest" description="Disordered" evidence="9">
    <location>
        <begin position="423"/>
        <end position="459"/>
    </location>
</feature>
<evidence type="ECO:0000256" key="8">
    <source>
        <dbReference type="PROSITE-ProRule" id="PRU00035"/>
    </source>
</evidence>
<dbReference type="InterPro" id="IPR018359">
    <property type="entry name" value="Bromodomain_CS"/>
</dbReference>
<keyword evidence="7" id="KW-0539">Nucleus</keyword>
<reference evidence="11" key="1">
    <citation type="journal article" date="2020" name="Stud. Mycol.">
        <title>101 Dothideomycetes genomes: a test case for predicting lifestyles and emergence of pathogens.</title>
        <authorList>
            <person name="Haridas S."/>
            <person name="Albert R."/>
            <person name="Binder M."/>
            <person name="Bloem J."/>
            <person name="Labutti K."/>
            <person name="Salamov A."/>
            <person name="Andreopoulos B."/>
            <person name="Baker S."/>
            <person name="Barry K."/>
            <person name="Bills G."/>
            <person name="Bluhm B."/>
            <person name="Cannon C."/>
            <person name="Castanera R."/>
            <person name="Culley D."/>
            <person name="Daum C."/>
            <person name="Ezra D."/>
            <person name="Gonzalez J."/>
            <person name="Henrissat B."/>
            <person name="Kuo A."/>
            <person name="Liang C."/>
            <person name="Lipzen A."/>
            <person name="Lutzoni F."/>
            <person name="Magnuson J."/>
            <person name="Mondo S."/>
            <person name="Nolan M."/>
            <person name="Ohm R."/>
            <person name="Pangilinan J."/>
            <person name="Park H.-J."/>
            <person name="Ramirez L."/>
            <person name="Alfaro M."/>
            <person name="Sun H."/>
            <person name="Tritt A."/>
            <person name="Yoshinaga Y."/>
            <person name="Zwiers L.-H."/>
            <person name="Turgeon B."/>
            <person name="Goodwin S."/>
            <person name="Spatafora J."/>
            <person name="Crous P."/>
            <person name="Grigoriev I."/>
        </authorList>
    </citation>
    <scope>NUCLEOTIDE SEQUENCE</scope>
    <source>
        <strain evidence="11">CBS 119687</strain>
    </source>
</reference>
<dbReference type="RefSeq" id="XP_033527080.1">
    <property type="nucleotide sequence ID" value="XM_033672732.1"/>
</dbReference>
<dbReference type="Gene3D" id="1.20.920.10">
    <property type="entry name" value="Bromodomain-like"/>
    <property type="match status" value="2"/>
</dbReference>
<protein>
    <submittedName>
        <fullName evidence="11">Bromodomain-containing protein</fullName>
    </submittedName>
</protein>
<feature type="region of interest" description="Disordered" evidence="9">
    <location>
        <begin position="158"/>
        <end position="219"/>
    </location>
</feature>
<feature type="compositionally biased region" description="Polar residues" evidence="9">
    <location>
        <begin position="436"/>
        <end position="458"/>
    </location>
</feature>
<keyword evidence="4" id="KW-0805">Transcription regulation</keyword>
<feature type="compositionally biased region" description="Polar residues" evidence="9">
    <location>
        <begin position="497"/>
        <end position="526"/>
    </location>
</feature>
<keyword evidence="6" id="KW-0804">Transcription</keyword>
<feature type="domain" description="Bromo" evidence="10">
    <location>
        <begin position="59"/>
        <end position="128"/>
    </location>
</feature>
<organism evidence="11 12">
    <name type="scientific">Dothidotthia symphoricarpi CBS 119687</name>
    <dbReference type="NCBI Taxonomy" id="1392245"/>
    <lineage>
        <taxon>Eukaryota</taxon>
        <taxon>Fungi</taxon>
        <taxon>Dikarya</taxon>
        <taxon>Ascomycota</taxon>
        <taxon>Pezizomycotina</taxon>
        <taxon>Dothideomycetes</taxon>
        <taxon>Pleosporomycetidae</taxon>
        <taxon>Pleosporales</taxon>
        <taxon>Dothidotthiaceae</taxon>
        <taxon>Dothidotthia</taxon>
    </lineage>
</organism>
<dbReference type="PROSITE" id="PS50014">
    <property type="entry name" value="BROMODOMAIN_2"/>
    <property type="match status" value="2"/>
</dbReference>
<dbReference type="EMBL" id="ML977500">
    <property type="protein sequence ID" value="KAF2132693.1"/>
    <property type="molecule type" value="Genomic_DNA"/>
</dbReference>
<dbReference type="GO" id="GO:0016586">
    <property type="term" value="C:RSC-type complex"/>
    <property type="evidence" value="ECO:0007669"/>
    <property type="project" value="InterPro"/>
</dbReference>
<dbReference type="InterPro" id="IPR037382">
    <property type="entry name" value="Rsc/polybromo"/>
</dbReference>